<gene>
    <name evidence="1" type="ORF">BINO364_LOCUS5004</name>
</gene>
<evidence type="ECO:0000313" key="2">
    <source>
        <dbReference type="Proteomes" id="UP000838878"/>
    </source>
</evidence>
<dbReference type="AlphaFoldDB" id="A0A8J9Y4I3"/>
<accession>A0A8J9Y4I3</accession>
<reference evidence="1" key="1">
    <citation type="submission" date="2021-12" db="EMBL/GenBank/DDBJ databases">
        <authorList>
            <person name="Martin H S."/>
        </authorList>
    </citation>
    <scope>NUCLEOTIDE SEQUENCE</scope>
</reference>
<name>A0A8J9Y4I3_9NEOP</name>
<organism evidence="1 2">
    <name type="scientific">Brenthis ino</name>
    <name type="common">lesser marbled fritillary</name>
    <dbReference type="NCBI Taxonomy" id="405034"/>
    <lineage>
        <taxon>Eukaryota</taxon>
        <taxon>Metazoa</taxon>
        <taxon>Ecdysozoa</taxon>
        <taxon>Arthropoda</taxon>
        <taxon>Hexapoda</taxon>
        <taxon>Insecta</taxon>
        <taxon>Pterygota</taxon>
        <taxon>Neoptera</taxon>
        <taxon>Endopterygota</taxon>
        <taxon>Lepidoptera</taxon>
        <taxon>Glossata</taxon>
        <taxon>Ditrysia</taxon>
        <taxon>Papilionoidea</taxon>
        <taxon>Nymphalidae</taxon>
        <taxon>Heliconiinae</taxon>
        <taxon>Argynnini</taxon>
        <taxon>Brenthis</taxon>
    </lineage>
</organism>
<feature type="non-terminal residue" evidence="1">
    <location>
        <position position="412"/>
    </location>
</feature>
<protein>
    <submittedName>
        <fullName evidence="1">Uncharacterized protein</fullName>
    </submittedName>
</protein>
<keyword evidence="2" id="KW-1185">Reference proteome</keyword>
<proteinExistence type="predicted"/>
<dbReference type="Proteomes" id="UP000838878">
    <property type="component" value="Chromosome 13"/>
</dbReference>
<dbReference type="EMBL" id="OV170233">
    <property type="protein sequence ID" value="CAH0718539.1"/>
    <property type="molecule type" value="Genomic_DNA"/>
</dbReference>
<evidence type="ECO:0000313" key="1">
    <source>
        <dbReference type="EMBL" id="CAH0718539.1"/>
    </source>
</evidence>
<sequence>MSIIAVGGLPPKLNLKDVVKTVARPIHGIFEALNYGPSNKGRVCYLRLSEKLDPLQVVERINTSNVIKRGSKVFAFMPDHVPDLPLAAKPKKLPERIRRNLKIAPNLTRRQIIGISHEEIMKEMQTKYTGLYTLSAKTKHSLLRAIGQEVYNRIVQIMDSNKSIDSCFILTRLYRKKHPHFGDFQFILSTLHEIQDSQGKPRSQIQESDLIYLTGLEYTIHNIPFEKVTSILSRYTDKINVKIVNHINKLKENMQPENDSIEEAARLKVREQLVNMGPYLPGITREVIQKNFVPNKVPVHIVKIYGEPFLPNKDVLSPFVARHRGLGVVRSDYMYNTINVRVPRDHLKAMLAADGTLVGGSKLVIRPSTTSYFKQHFSQFEKDSEFEAHKMDEYNQRNAVAGNVNADWNEQW</sequence>
<dbReference type="OrthoDB" id="10250935at2759"/>